<sequence length="57" mass="6788">MTNRCLSFIIIIGGVCLSYIYIYIELYKKIILFIFCLISSFFHIKQKKGFKSFLKKL</sequence>
<evidence type="ECO:0000256" key="1">
    <source>
        <dbReference type="SAM" id="Phobius"/>
    </source>
</evidence>
<reference evidence="3" key="1">
    <citation type="submission" date="2023-11" db="EMBL/GenBank/DDBJ databases">
        <title>Characterization of a newly isolated phage infecting non-aureus staphylococci isolated from bovine mastitis.</title>
        <authorList>
            <person name="Wanecka A."/>
            <person name="Marynowska M."/>
            <person name="Wesolowski W."/>
            <person name="Bloch S."/>
            <person name="Nejman-Falenczyk B."/>
            <person name="Neumann J."/>
            <person name="Krol J."/>
            <person name="Florek M."/>
            <person name="Ulanicki K."/>
            <person name="Napierala A."/>
            <person name="Twardon J."/>
            <person name="Wolska B."/>
            <person name="Porebska J."/>
            <person name="Ziubrzycka A."/>
            <person name="Czeretowicz I."/>
            <person name="Benisz M."/>
        </authorList>
    </citation>
    <scope>NUCLEOTIDE SEQUENCE</scope>
</reference>
<evidence type="ECO:0000313" key="2">
    <source>
        <dbReference type="EMBL" id="WVX90627.1"/>
    </source>
</evidence>
<accession>A0AAU6MXS5</accession>
<gene>
    <name evidence="2" type="ORF">184DA_21</name>
    <name evidence="3" type="ORF">184DA_254</name>
</gene>
<keyword evidence="1" id="KW-0812">Transmembrane</keyword>
<protein>
    <submittedName>
        <fullName evidence="3">Uncharacterized protein</fullName>
    </submittedName>
</protein>
<keyword evidence="1" id="KW-1133">Transmembrane helix</keyword>
<keyword evidence="1" id="KW-0472">Membrane</keyword>
<name>A0AAU6MXS5_9CAUD</name>
<proteinExistence type="predicted"/>
<dbReference type="EMBL" id="OR885926">
    <property type="protein sequence ID" value="WVX90627.1"/>
    <property type="molecule type" value="Genomic_DNA"/>
</dbReference>
<organism evidence="3">
    <name type="scientific">Staphylococcus phage 184DA</name>
    <dbReference type="NCBI Taxonomy" id="3110532"/>
    <lineage>
        <taxon>Viruses</taxon>
        <taxon>Duplodnaviria</taxon>
        <taxon>Heunggongvirae</taxon>
        <taxon>Uroviricota</taxon>
        <taxon>Caudoviricetes</taxon>
    </lineage>
</organism>
<feature type="transmembrane region" description="Helical" evidence="1">
    <location>
        <begin position="5"/>
        <end position="24"/>
    </location>
</feature>
<dbReference type="EMBL" id="OR885926">
    <property type="protein sequence ID" value="WVX90858.1"/>
    <property type="molecule type" value="Genomic_DNA"/>
</dbReference>
<feature type="transmembrane region" description="Helical" evidence="1">
    <location>
        <begin position="30"/>
        <end position="46"/>
    </location>
</feature>
<evidence type="ECO:0000313" key="3">
    <source>
        <dbReference type="EMBL" id="WVX90858.1"/>
    </source>
</evidence>